<keyword evidence="3" id="KW-1185">Reference proteome</keyword>
<dbReference type="InterPro" id="IPR035986">
    <property type="entry name" value="PKD_dom_sf"/>
</dbReference>
<dbReference type="Proteomes" id="UP000606600">
    <property type="component" value="Unassembled WGS sequence"/>
</dbReference>
<organism evidence="2 3">
    <name type="scientific">Mucilaginibacter pankratovii</name>
    <dbReference type="NCBI Taxonomy" id="2772110"/>
    <lineage>
        <taxon>Bacteria</taxon>
        <taxon>Pseudomonadati</taxon>
        <taxon>Bacteroidota</taxon>
        <taxon>Sphingobacteriia</taxon>
        <taxon>Sphingobacteriales</taxon>
        <taxon>Sphingobacteriaceae</taxon>
        <taxon>Mucilaginibacter</taxon>
    </lineage>
</organism>
<dbReference type="CDD" id="cd00146">
    <property type="entry name" value="PKD"/>
    <property type="match status" value="1"/>
</dbReference>
<dbReference type="Pfam" id="PF18911">
    <property type="entry name" value="PKD_4"/>
    <property type="match status" value="1"/>
</dbReference>
<sequence>MPLILPTFAWDFGDDDTSTEENPQHPYEEEGTYTVILTVTNGLCTSNPKTQTVDVKQQPERSCLPLADIIGEFADLQQGEHFDAFKINFSAYNDIETVFKELESIATTPVADQLQYFVDNKIPDRLLEWLTELFRMIQVGDLKKIALALYRVLAKLAMYIQCIQKPDDLDKANVDMRDVFGLIQSQMDILAKLAKQSPTVYQIGVNALIAAFREEIGRINKLKRPLYFEMIMKYVETLS</sequence>
<evidence type="ECO:0000313" key="3">
    <source>
        <dbReference type="Proteomes" id="UP000606600"/>
    </source>
</evidence>
<evidence type="ECO:0000259" key="1">
    <source>
        <dbReference type="PROSITE" id="PS50093"/>
    </source>
</evidence>
<dbReference type="SUPFAM" id="SSF49299">
    <property type="entry name" value="PKD domain"/>
    <property type="match status" value="1"/>
</dbReference>
<dbReference type="PROSITE" id="PS50093">
    <property type="entry name" value="PKD"/>
    <property type="match status" value="1"/>
</dbReference>
<feature type="domain" description="PKD" evidence="1">
    <location>
        <begin position="1"/>
        <end position="55"/>
    </location>
</feature>
<gene>
    <name evidence="2" type="ORF">IDJ77_05035</name>
</gene>
<dbReference type="InterPro" id="IPR013783">
    <property type="entry name" value="Ig-like_fold"/>
</dbReference>
<dbReference type="EMBL" id="JACWMY010000002">
    <property type="protein sequence ID" value="MBD1363170.1"/>
    <property type="molecule type" value="Genomic_DNA"/>
</dbReference>
<comment type="caution">
    <text evidence="2">The sequence shown here is derived from an EMBL/GenBank/DDBJ whole genome shotgun (WGS) entry which is preliminary data.</text>
</comment>
<name>A0ABR7WLJ0_9SPHI</name>
<reference evidence="2 3" key="1">
    <citation type="submission" date="2020-09" db="EMBL/GenBank/DDBJ databases">
        <title>Novel species of Mucilaginibacter isolated from a glacier on the Tibetan Plateau.</title>
        <authorList>
            <person name="Liu Q."/>
            <person name="Xin Y.-H."/>
        </authorList>
    </citation>
    <scope>NUCLEOTIDE SEQUENCE [LARGE SCALE GENOMIC DNA]</scope>
    <source>
        <strain evidence="2 3">ZT4R22</strain>
    </source>
</reference>
<dbReference type="InterPro" id="IPR000601">
    <property type="entry name" value="PKD_dom"/>
</dbReference>
<accession>A0ABR7WLJ0</accession>
<protein>
    <submittedName>
        <fullName evidence="2">PKD domain-containing protein</fullName>
    </submittedName>
</protein>
<evidence type="ECO:0000313" key="2">
    <source>
        <dbReference type="EMBL" id="MBD1363170.1"/>
    </source>
</evidence>
<proteinExistence type="predicted"/>
<dbReference type="Gene3D" id="2.60.40.10">
    <property type="entry name" value="Immunoglobulins"/>
    <property type="match status" value="1"/>
</dbReference>